<dbReference type="PROSITE" id="PS50929">
    <property type="entry name" value="ABC_TM1F"/>
    <property type="match status" value="1"/>
</dbReference>
<dbReference type="InterPro" id="IPR050835">
    <property type="entry name" value="ABC_transporter_sub-D"/>
</dbReference>
<dbReference type="Pfam" id="PF06472">
    <property type="entry name" value="ABC_membrane_2"/>
    <property type="match status" value="1"/>
</dbReference>
<organism evidence="9 10">
    <name type="scientific">Kluyveromyces marxianus</name>
    <name type="common">Yeast</name>
    <name type="synonym">Candida kefyr</name>
    <dbReference type="NCBI Taxonomy" id="4911"/>
    <lineage>
        <taxon>Eukaryota</taxon>
        <taxon>Fungi</taxon>
        <taxon>Dikarya</taxon>
        <taxon>Ascomycota</taxon>
        <taxon>Saccharomycotina</taxon>
        <taxon>Saccharomycetes</taxon>
        <taxon>Saccharomycetales</taxon>
        <taxon>Saccharomycetaceae</taxon>
        <taxon>Kluyveromyces</taxon>
    </lineage>
</organism>
<evidence type="ECO:0000313" key="9">
    <source>
        <dbReference type="EMBL" id="QGN14390.1"/>
    </source>
</evidence>
<dbReference type="InterPro" id="IPR017871">
    <property type="entry name" value="ABC_transporter-like_CS"/>
</dbReference>
<evidence type="ECO:0000256" key="3">
    <source>
        <dbReference type="ARBA" id="ARBA00022692"/>
    </source>
</evidence>
<dbReference type="CDD" id="cd03223">
    <property type="entry name" value="ABCD_peroxisomal_ALDP"/>
    <property type="match status" value="1"/>
</dbReference>
<reference evidence="9 10" key="1">
    <citation type="submission" date="2016-03" db="EMBL/GenBank/DDBJ databases">
        <title>How can Kluyveromyces marxianus grow so fast - potential evolutionary course in Saccharomyces Complex revealed by comparative genomics.</title>
        <authorList>
            <person name="Mo W."/>
            <person name="Lu W."/>
            <person name="Yang X."/>
            <person name="Qi J."/>
            <person name="Lv H."/>
        </authorList>
    </citation>
    <scope>NUCLEOTIDE SEQUENCE [LARGE SCALE GENOMIC DNA]</scope>
    <source>
        <strain evidence="9 10">FIM1</strain>
    </source>
</reference>
<gene>
    <name evidence="9" type="primary">PXA1</name>
    <name evidence="9" type="ORF">FIM1_1050</name>
</gene>
<evidence type="ECO:0000256" key="5">
    <source>
        <dbReference type="ARBA" id="ARBA00023136"/>
    </source>
</evidence>
<keyword evidence="5 6" id="KW-0472">Membrane</keyword>
<dbReference type="InterPro" id="IPR011527">
    <property type="entry name" value="ABC1_TM_dom"/>
</dbReference>
<evidence type="ECO:0000259" key="8">
    <source>
        <dbReference type="PROSITE" id="PS50929"/>
    </source>
</evidence>
<dbReference type="PANTHER" id="PTHR11384">
    <property type="entry name" value="ATP-BINDING CASSETTE, SUB-FAMILY D MEMBER"/>
    <property type="match status" value="1"/>
</dbReference>
<dbReference type="PANTHER" id="PTHR11384:SF67">
    <property type="entry name" value="ATP-BINDING CASSETTE SUB-FAMILY D MEMBER 1"/>
    <property type="match status" value="1"/>
</dbReference>
<dbReference type="Pfam" id="PF00005">
    <property type="entry name" value="ABC_tran"/>
    <property type="match status" value="1"/>
</dbReference>
<dbReference type="Gene3D" id="3.40.50.300">
    <property type="entry name" value="P-loop containing nucleotide triphosphate hydrolases"/>
    <property type="match status" value="1"/>
</dbReference>
<keyword evidence="10" id="KW-1185">Reference proteome</keyword>
<keyword evidence="2" id="KW-0813">Transport</keyword>
<evidence type="ECO:0000256" key="4">
    <source>
        <dbReference type="ARBA" id="ARBA00022989"/>
    </source>
</evidence>
<evidence type="ECO:0000256" key="2">
    <source>
        <dbReference type="ARBA" id="ARBA00022448"/>
    </source>
</evidence>
<keyword evidence="3 6" id="KW-0812">Transmembrane</keyword>
<keyword evidence="4 6" id="KW-1133">Transmembrane helix</keyword>
<dbReference type="SUPFAM" id="SSF90123">
    <property type="entry name" value="ABC transporter transmembrane region"/>
    <property type="match status" value="1"/>
</dbReference>
<dbReference type="InterPro" id="IPR027417">
    <property type="entry name" value="P-loop_NTPase"/>
</dbReference>
<evidence type="ECO:0000313" key="10">
    <source>
        <dbReference type="Proteomes" id="UP000422736"/>
    </source>
</evidence>
<sequence>MTDISVRTKVLKLLVQLHYQFLKLDLRKVQLKGYVPALLRHCWTLLRSADVSDSRNRGFKRHARFVIWAFAAICGGSGISLAIAVNRVIKICTRRRTRNLVSSSAKNQNLQNGTRELYIKEDGGKEKKVLVVPTDSDQYEHDRYLFKNLGNNVESQLFSSKFLQQLNVLSPILIPKFLHKNSLLLASQIFFLILRTWLSLMVARLDGQIVKDIISRRPKRFAYDMTCWLLIAFPASYTNSAIKYIQRKLSLNFRLRLTRYIHDMYLDKRLVFYKTSFDHEATNSIIRNIDNSITNDVQKFCDAITNVFANIAKPMIDLIFFSIFLRDSLGTLGVAGIFFNYFSTGYILRKYSPPLGKFVSLKSKSEGDYYNYNLNMINNSEEIAFYQGTEVERSKVNELYDKLMDHMLLVDRSKVEYNIVEDYILKYTWSAWGYAFASIPIVIQTWASDAVNESGNMKEFIMNKRLMLSLADAGTRLMHSIKDISQLTGYTNRIFTLLKVLHRVHDSNFDYGVLHDGEEPSAAELNSIIGNGVTKSSPAIRGTVQHDFGGIRFENIDIIVPSSKGVNGSLLVKSLTFQIPQEIAPEPASSKQISLTNIRDPFDASKLINQRGMGSSLLILGPNSCGKSSIERILTEIWPIYNKNGLLSVPPAHDLFCVPQRPYFTQGGTFRDQIIYPMSYEEFYEKGFKDSYLKQILREVRLDYLLKRDRGLNYFDAVTDWKDILSGGEKQRVNFARIMFHRPRFVVLDEATNAISTDMEDHLFTMLKRYRFNFISISQRPSLIKYHDYLLELTSGTNWNLQTLGSDEAILTIEHEIDSIQQKLSNVKSWEKQRDEIQRKLNMM</sequence>
<dbReference type="InterPro" id="IPR003439">
    <property type="entry name" value="ABC_transporter-like_ATP-bd"/>
</dbReference>
<dbReference type="EMBL" id="CP015055">
    <property type="protein sequence ID" value="QGN14390.1"/>
    <property type="molecule type" value="Genomic_DNA"/>
</dbReference>
<accession>A0ABX6EQ13</accession>
<feature type="transmembrane region" description="Helical" evidence="6">
    <location>
        <begin position="65"/>
        <end position="89"/>
    </location>
</feature>
<dbReference type="Gene3D" id="1.20.1560.10">
    <property type="entry name" value="ABC transporter type 1, transmembrane domain"/>
    <property type="match status" value="1"/>
</dbReference>
<proteinExistence type="inferred from homology"/>
<reference evidence="9 10" key="2">
    <citation type="submission" date="2019-11" db="EMBL/GenBank/DDBJ databases">
        <authorList>
            <person name="Lu H."/>
        </authorList>
    </citation>
    <scope>NUCLEOTIDE SEQUENCE [LARGE SCALE GENOMIC DNA]</scope>
    <source>
        <strain evidence="9 10">FIM1</strain>
    </source>
</reference>
<dbReference type="PROSITE" id="PS00211">
    <property type="entry name" value="ABC_TRANSPORTER_1"/>
    <property type="match status" value="1"/>
</dbReference>
<evidence type="ECO:0000259" key="7">
    <source>
        <dbReference type="PROSITE" id="PS50893"/>
    </source>
</evidence>
<dbReference type="PROSITE" id="PS50893">
    <property type="entry name" value="ABC_TRANSPORTER_2"/>
    <property type="match status" value="1"/>
</dbReference>
<protein>
    <submittedName>
        <fullName evidence="9">Peroxisomal long-chain fatty acid import protein 2</fullName>
    </submittedName>
</protein>
<feature type="domain" description="ABC transmembrane type-1" evidence="8">
    <location>
        <begin position="189"/>
        <end position="408"/>
    </location>
</feature>
<dbReference type="SUPFAM" id="SSF52540">
    <property type="entry name" value="P-loop containing nucleoside triphosphate hydrolases"/>
    <property type="match status" value="1"/>
</dbReference>
<comment type="similarity">
    <text evidence="1">Belongs to the ABC transporter superfamily. ABCD family. Peroxisomal fatty acyl CoA transporter (TC 3.A.1.203) subfamily.</text>
</comment>
<dbReference type="Proteomes" id="UP000422736">
    <property type="component" value="Chromosome 2"/>
</dbReference>
<name>A0ABX6EQ13_KLUMA</name>
<evidence type="ECO:0000256" key="6">
    <source>
        <dbReference type="SAM" id="Phobius"/>
    </source>
</evidence>
<feature type="domain" description="ABC transporter" evidence="7">
    <location>
        <begin position="588"/>
        <end position="829"/>
    </location>
</feature>
<dbReference type="InterPro" id="IPR036640">
    <property type="entry name" value="ABC1_TM_sf"/>
</dbReference>
<evidence type="ECO:0000256" key="1">
    <source>
        <dbReference type="ARBA" id="ARBA00008575"/>
    </source>
</evidence>